<dbReference type="GO" id="GO:0003677">
    <property type="term" value="F:DNA binding"/>
    <property type="evidence" value="ECO:0007669"/>
    <property type="project" value="UniProtKB-KW"/>
</dbReference>
<dbReference type="RefSeq" id="WP_379873214.1">
    <property type="nucleotide sequence ID" value="NZ_JBHTBH010000012.1"/>
</dbReference>
<reference evidence="5" key="1">
    <citation type="journal article" date="2019" name="Int. J. Syst. Evol. Microbiol.">
        <title>The Global Catalogue of Microorganisms (GCM) 10K type strain sequencing project: providing services to taxonomists for standard genome sequencing and annotation.</title>
        <authorList>
            <consortium name="The Broad Institute Genomics Platform"/>
            <consortium name="The Broad Institute Genome Sequencing Center for Infectious Disease"/>
            <person name="Wu L."/>
            <person name="Ma J."/>
        </authorList>
    </citation>
    <scope>NUCLEOTIDE SEQUENCE [LARGE SCALE GENOMIC DNA]</scope>
    <source>
        <strain evidence="5">CGMCC 4.7382</strain>
    </source>
</reference>
<feature type="region of interest" description="Disordered" evidence="3">
    <location>
        <begin position="1"/>
        <end position="59"/>
    </location>
</feature>
<name>A0ABW2KKR2_9ACTN</name>
<comment type="caution">
    <text evidence="4">The sequence shown here is derived from an EMBL/GenBank/DDBJ whole genome shotgun (WGS) entry which is preliminary data.</text>
</comment>
<evidence type="ECO:0000256" key="2">
    <source>
        <dbReference type="PROSITE-ProRule" id="PRU00252"/>
    </source>
</evidence>
<dbReference type="EMBL" id="JBHTBH010000012">
    <property type="protein sequence ID" value="MFC7330577.1"/>
    <property type="molecule type" value="Genomic_DNA"/>
</dbReference>
<organism evidence="4 5">
    <name type="scientific">Marinactinospora rubrisoli</name>
    <dbReference type="NCBI Taxonomy" id="2715399"/>
    <lineage>
        <taxon>Bacteria</taxon>
        <taxon>Bacillati</taxon>
        <taxon>Actinomycetota</taxon>
        <taxon>Actinomycetes</taxon>
        <taxon>Streptosporangiales</taxon>
        <taxon>Nocardiopsidaceae</taxon>
        <taxon>Marinactinospora</taxon>
    </lineage>
</organism>
<feature type="compositionally biased region" description="Polar residues" evidence="3">
    <location>
        <begin position="1"/>
        <end position="13"/>
    </location>
</feature>
<evidence type="ECO:0000256" key="1">
    <source>
        <dbReference type="ARBA" id="ARBA00023125"/>
    </source>
</evidence>
<dbReference type="Gene3D" id="2.40.50.140">
    <property type="entry name" value="Nucleic acid-binding proteins"/>
    <property type="match status" value="1"/>
</dbReference>
<evidence type="ECO:0000313" key="5">
    <source>
        <dbReference type="Proteomes" id="UP001596540"/>
    </source>
</evidence>
<dbReference type="Pfam" id="PF00436">
    <property type="entry name" value="SSB"/>
    <property type="match status" value="1"/>
</dbReference>
<proteinExistence type="predicted"/>
<dbReference type="InterPro" id="IPR000424">
    <property type="entry name" value="Primosome_PriB/ssb"/>
</dbReference>
<evidence type="ECO:0000313" key="4">
    <source>
        <dbReference type="EMBL" id="MFC7330577.1"/>
    </source>
</evidence>
<dbReference type="InterPro" id="IPR012340">
    <property type="entry name" value="NA-bd_OB-fold"/>
</dbReference>
<accession>A0ABW2KKR2</accession>
<dbReference type="Proteomes" id="UP001596540">
    <property type="component" value="Unassembled WGS sequence"/>
</dbReference>
<sequence length="183" mass="19416">MQQSSTAPSASPVTHSASRTPSRTASSTVCRPTLPGLAPPPVSGGGGRPARRQAVSRVADGHLHRNEVLLVGRVTAEPSVRELPSGDQLVTWRVSVSRPPAEQRPNQAADPVSCVSFQPAIKEATRDWRIGDLVRVSGSLRRRFWRAPGGSASVFEIEARTVARVAAVPDDGRTAPAPDHQPS</sequence>
<dbReference type="PROSITE" id="PS50935">
    <property type="entry name" value="SSB"/>
    <property type="match status" value="1"/>
</dbReference>
<dbReference type="CDD" id="cd04496">
    <property type="entry name" value="SSB_OBF"/>
    <property type="match status" value="1"/>
</dbReference>
<gene>
    <name evidence="4" type="ORF">ACFQRF_22870</name>
</gene>
<protein>
    <submittedName>
        <fullName evidence="4">Single-stranded DNA-binding protein</fullName>
    </submittedName>
</protein>
<feature type="compositionally biased region" description="Low complexity" evidence="3">
    <location>
        <begin position="14"/>
        <end position="28"/>
    </location>
</feature>
<dbReference type="SUPFAM" id="SSF50249">
    <property type="entry name" value="Nucleic acid-binding proteins"/>
    <property type="match status" value="1"/>
</dbReference>
<keyword evidence="1 2" id="KW-0238">DNA-binding</keyword>
<keyword evidence="5" id="KW-1185">Reference proteome</keyword>
<evidence type="ECO:0000256" key="3">
    <source>
        <dbReference type="SAM" id="MobiDB-lite"/>
    </source>
</evidence>